<dbReference type="AlphaFoldDB" id="A0A170PQQ3"/>
<evidence type="ECO:0000256" key="4">
    <source>
        <dbReference type="SAM" id="MobiDB-lite"/>
    </source>
</evidence>
<evidence type="ECO:0000256" key="3">
    <source>
        <dbReference type="ARBA" id="ARBA00022490"/>
    </source>
</evidence>
<evidence type="ECO:0000313" key="5">
    <source>
        <dbReference type="EMBL" id="CUS50524.1"/>
    </source>
</evidence>
<sequence length="113" mass="12319">MSNDSITPSLTEFPNAPVSWSPQDSETIAEAEGLDLTADHWAVIQALQEYFARNDGPIKVRELQDALHERFHQIGGRRKLFQILPGGPVAQGCRLAGLESPPGSVDLSFGSVY</sequence>
<evidence type="ECO:0000256" key="1">
    <source>
        <dbReference type="ARBA" id="ARBA00004496"/>
    </source>
</evidence>
<dbReference type="Gene3D" id="1.10.10.370">
    <property type="entry name" value="DsrC-like protein, C-terminal domain"/>
    <property type="match status" value="1"/>
</dbReference>
<dbReference type="NCBIfam" id="TIGR03342">
    <property type="entry name" value="dsrC_tusE_dsvC"/>
    <property type="match status" value="1"/>
</dbReference>
<dbReference type="GO" id="GO:0005737">
    <property type="term" value="C:cytoplasm"/>
    <property type="evidence" value="ECO:0007669"/>
    <property type="project" value="UniProtKB-SubCell"/>
</dbReference>
<evidence type="ECO:0000256" key="2">
    <source>
        <dbReference type="ARBA" id="ARBA00005718"/>
    </source>
</evidence>
<keyword evidence="3" id="KW-0963">Cytoplasm</keyword>
<dbReference type="PANTHER" id="PTHR37010">
    <property type="entry name" value="SULFURTRANSFERASE TUSE"/>
    <property type="match status" value="1"/>
</dbReference>
<dbReference type="Pfam" id="PF04358">
    <property type="entry name" value="DsrC"/>
    <property type="match status" value="1"/>
</dbReference>
<dbReference type="GO" id="GO:0002143">
    <property type="term" value="P:tRNA wobble position uridine thiolation"/>
    <property type="evidence" value="ECO:0007669"/>
    <property type="project" value="TreeGrafter"/>
</dbReference>
<comment type="subcellular location">
    <subcellularLocation>
        <location evidence="1">Cytoplasm</location>
    </subcellularLocation>
</comment>
<feature type="region of interest" description="Disordered" evidence="4">
    <location>
        <begin position="1"/>
        <end position="24"/>
    </location>
</feature>
<dbReference type="PIRSF" id="PIRSF006223">
    <property type="entry name" value="DsrC_TusE"/>
    <property type="match status" value="1"/>
</dbReference>
<dbReference type="InterPro" id="IPR025526">
    <property type="entry name" value="DsrC-like_dom_sf"/>
</dbReference>
<dbReference type="SUPFAM" id="SSF69721">
    <property type="entry name" value="DsrC, the gamma subunit of dissimilatory sulfite reductase"/>
    <property type="match status" value="1"/>
</dbReference>
<reference evidence="5" key="1">
    <citation type="submission" date="2015-10" db="EMBL/GenBank/DDBJ databases">
        <authorList>
            <person name="Gilbert D.G."/>
        </authorList>
    </citation>
    <scope>NUCLEOTIDE SEQUENCE</scope>
</reference>
<proteinExistence type="inferred from homology"/>
<dbReference type="GO" id="GO:0097163">
    <property type="term" value="F:sulfur carrier activity"/>
    <property type="evidence" value="ECO:0007669"/>
    <property type="project" value="TreeGrafter"/>
</dbReference>
<accession>A0A170PQQ3</accession>
<comment type="similarity">
    <text evidence="2">Belongs to the DsrC/TusE family.</text>
</comment>
<protein>
    <submittedName>
        <fullName evidence="5">Putative dissimilatory sulfite reductase</fullName>
    </submittedName>
</protein>
<gene>
    <name evidence="5" type="ORF">MGWOODY_XGa110</name>
</gene>
<name>A0A170PQQ3_9ZZZZ</name>
<dbReference type="InterPro" id="IPR007453">
    <property type="entry name" value="DsrC/TusE"/>
</dbReference>
<dbReference type="EMBL" id="CZRL01000032">
    <property type="protein sequence ID" value="CUS50524.1"/>
    <property type="molecule type" value="Genomic_DNA"/>
</dbReference>
<dbReference type="PANTHER" id="PTHR37010:SF1">
    <property type="entry name" value="SULFURTRANSFERASE TUSE"/>
    <property type="match status" value="1"/>
</dbReference>
<organism evidence="5">
    <name type="scientific">hydrothermal vent metagenome</name>
    <dbReference type="NCBI Taxonomy" id="652676"/>
    <lineage>
        <taxon>unclassified sequences</taxon>
        <taxon>metagenomes</taxon>
        <taxon>ecological metagenomes</taxon>
    </lineage>
</organism>
<dbReference type="InterPro" id="IPR042072">
    <property type="entry name" value="DsrC-like_C"/>
</dbReference>